<evidence type="ECO:0000256" key="1">
    <source>
        <dbReference type="ARBA" id="ARBA00007905"/>
    </source>
</evidence>
<accession>A0ABD1ECA9</accession>
<evidence type="ECO:0000256" key="5">
    <source>
        <dbReference type="PIRSR" id="PIRSR000097-2"/>
    </source>
</evidence>
<gene>
    <name evidence="8" type="ORF">ABEB36_012663</name>
</gene>
<dbReference type="CDD" id="cd19136">
    <property type="entry name" value="AKR_DrGR-like"/>
    <property type="match status" value="1"/>
</dbReference>
<dbReference type="Proteomes" id="UP001566132">
    <property type="component" value="Unassembled WGS sequence"/>
</dbReference>
<keyword evidence="9" id="KW-1185">Reference proteome</keyword>
<dbReference type="AlphaFoldDB" id="A0ABD1ECA9"/>
<dbReference type="InterPro" id="IPR023210">
    <property type="entry name" value="NADP_OxRdtase_dom"/>
</dbReference>
<feature type="binding site" evidence="5">
    <location>
        <position position="109"/>
    </location>
    <ligand>
        <name>substrate</name>
    </ligand>
</feature>
<evidence type="ECO:0000256" key="2">
    <source>
        <dbReference type="ARBA" id="ARBA00022857"/>
    </source>
</evidence>
<dbReference type="PANTHER" id="PTHR43827:SF3">
    <property type="entry name" value="NADP-DEPENDENT OXIDOREDUCTASE DOMAIN-CONTAINING PROTEIN"/>
    <property type="match status" value="1"/>
</dbReference>
<evidence type="ECO:0000313" key="8">
    <source>
        <dbReference type="EMBL" id="KAL1492178.1"/>
    </source>
</evidence>
<dbReference type="InterPro" id="IPR018170">
    <property type="entry name" value="Aldo/ket_reductase_CS"/>
</dbReference>
<dbReference type="Gene3D" id="3.20.20.100">
    <property type="entry name" value="NADP-dependent oxidoreductase domain"/>
    <property type="match status" value="1"/>
</dbReference>
<keyword evidence="3" id="KW-0560">Oxidoreductase</keyword>
<keyword evidence="2" id="KW-0521">NADP</keyword>
<feature type="domain" description="NADP-dependent oxidoreductase" evidence="7">
    <location>
        <begin position="14"/>
        <end position="259"/>
    </location>
</feature>
<name>A0ABD1ECA9_HYPHA</name>
<feature type="active site" description="Proton donor" evidence="4">
    <location>
        <position position="48"/>
    </location>
</feature>
<dbReference type="PRINTS" id="PR00069">
    <property type="entry name" value="ALDKETRDTASE"/>
</dbReference>
<dbReference type="PROSITE" id="PS00798">
    <property type="entry name" value="ALDOKETO_REDUCTASE_1"/>
    <property type="match status" value="1"/>
</dbReference>
<dbReference type="FunFam" id="3.20.20.100:FF:000002">
    <property type="entry name" value="2,5-diketo-D-gluconic acid reductase A"/>
    <property type="match status" value="1"/>
</dbReference>
<dbReference type="GO" id="GO:0016616">
    <property type="term" value="F:oxidoreductase activity, acting on the CH-OH group of donors, NAD or NADP as acceptor"/>
    <property type="evidence" value="ECO:0007669"/>
    <property type="project" value="UniProtKB-ARBA"/>
</dbReference>
<organism evidence="8 9">
    <name type="scientific">Hypothenemus hampei</name>
    <name type="common">Coffee berry borer</name>
    <dbReference type="NCBI Taxonomy" id="57062"/>
    <lineage>
        <taxon>Eukaryota</taxon>
        <taxon>Metazoa</taxon>
        <taxon>Ecdysozoa</taxon>
        <taxon>Arthropoda</taxon>
        <taxon>Hexapoda</taxon>
        <taxon>Insecta</taxon>
        <taxon>Pterygota</taxon>
        <taxon>Neoptera</taxon>
        <taxon>Endopterygota</taxon>
        <taxon>Coleoptera</taxon>
        <taxon>Polyphaga</taxon>
        <taxon>Cucujiformia</taxon>
        <taxon>Curculionidae</taxon>
        <taxon>Scolytinae</taxon>
        <taxon>Hypothenemus</taxon>
    </lineage>
</organism>
<evidence type="ECO:0000313" key="9">
    <source>
        <dbReference type="Proteomes" id="UP001566132"/>
    </source>
</evidence>
<protein>
    <recommendedName>
        <fullName evidence="7">NADP-dependent oxidoreductase domain-containing protein</fullName>
    </recommendedName>
</protein>
<feature type="site" description="Lowers pKa of active site Tyr" evidence="6">
    <location>
        <position position="77"/>
    </location>
</feature>
<dbReference type="Pfam" id="PF00248">
    <property type="entry name" value="Aldo_ket_red"/>
    <property type="match status" value="1"/>
</dbReference>
<evidence type="ECO:0000256" key="3">
    <source>
        <dbReference type="ARBA" id="ARBA00023002"/>
    </source>
</evidence>
<dbReference type="InterPro" id="IPR020471">
    <property type="entry name" value="AKR"/>
</dbReference>
<dbReference type="InterPro" id="IPR036812">
    <property type="entry name" value="NAD(P)_OxRdtase_dom_sf"/>
</dbReference>
<comment type="similarity">
    <text evidence="1">Belongs to the aldo/keto reductase family.</text>
</comment>
<evidence type="ECO:0000256" key="4">
    <source>
        <dbReference type="PIRSR" id="PIRSR000097-1"/>
    </source>
</evidence>
<sequence length="283" mass="32358">MSFELHSGDKIPLIGLGTYMVEGFARTRDVLDHALSVGYRLFDTAKMYQNEVHIGAALKDLLPKYNLQRKDIFITTKLLPSDHGEKAYDAILESLTKLDCEYIDLYLIHWPGSYVVSDWKIPKLRLESWKQMVKAQREGLVRNIGVSNYAVRHLKELFNNAEGVLPAVNQIEWHPFYHPNDVLDFCKENNILVQAYMPLGSGSKGLLNEPQIKKVATELRKTSAQVILKWSIQQGVGVIPKAVQEAHMEENFNLDFTIPDGAMYELSNIKKRLKYDWDPEGIP</sequence>
<dbReference type="PROSITE" id="PS00062">
    <property type="entry name" value="ALDOKETO_REDUCTASE_2"/>
    <property type="match status" value="1"/>
</dbReference>
<comment type="caution">
    <text evidence="8">The sequence shown here is derived from an EMBL/GenBank/DDBJ whole genome shotgun (WGS) entry which is preliminary data.</text>
</comment>
<reference evidence="8 9" key="1">
    <citation type="submission" date="2024-05" db="EMBL/GenBank/DDBJ databases">
        <title>Genetic variation in Jamaican populations of the coffee berry borer (Hypothenemus hampei).</title>
        <authorList>
            <person name="Errbii M."/>
            <person name="Myrie A."/>
        </authorList>
    </citation>
    <scope>NUCLEOTIDE SEQUENCE [LARGE SCALE GENOMIC DNA]</scope>
    <source>
        <strain evidence="8">JA-Hopewell-2020-01-JO</strain>
        <tissue evidence="8">Whole body</tissue>
    </source>
</reference>
<proteinExistence type="inferred from homology"/>
<evidence type="ECO:0000259" key="7">
    <source>
        <dbReference type="Pfam" id="PF00248"/>
    </source>
</evidence>
<evidence type="ECO:0000256" key="6">
    <source>
        <dbReference type="PIRSR" id="PIRSR000097-3"/>
    </source>
</evidence>
<dbReference type="PANTHER" id="PTHR43827">
    <property type="entry name" value="2,5-DIKETO-D-GLUCONIC ACID REDUCTASE"/>
    <property type="match status" value="1"/>
</dbReference>
<dbReference type="PIRSF" id="PIRSF000097">
    <property type="entry name" value="AKR"/>
    <property type="match status" value="1"/>
</dbReference>
<dbReference type="EMBL" id="JBDJPC010000009">
    <property type="protein sequence ID" value="KAL1492178.1"/>
    <property type="molecule type" value="Genomic_DNA"/>
</dbReference>
<dbReference type="SUPFAM" id="SSF51430">
    <property type="entry name" value="NAD(P)-linked oxidoreductase"/>
    <property type="match status" value="1"/>
</dbReference>